<dbReference type="PROSITE" id="PS50181">
    <property type="entry name" value="FBOX"/>
    <property type="match status" value="1"/>
</dbReference>
<comment type="caution">
    <text evidence="2">The sequence shown here is derived from an EMBL/GenBank/DDBJ whole genome shotgun (WGS) entry which is preliminary data.</text>
</comment>
<name>A0A9J5YU69_SOLCO</name>
<evidence type="ECO:0000313" key="3">
    <source>
        <dbReference type="Proteomes" id="UP000824120"/>
    </source>
</evidence>
<feature type="domain" description="F-box" evidence="1">
    <location>
        <begin position="4"/>
        <end position="52"/>
    </location>
</feature>
<sequence>MASDILFSELPYDIVTKILSCLNVKERATACLVSRNWHHMIKSLCDRRFIRKYPIKMYWNPFFRFDFSRKCSNLFTVIKFDADYNTTEIYLLLPTSSAFFRISPVVFDTCPSIVVLTLINCTSLNFVSVPDMNQLKKVHVSCEISTYVQTIEIKAQNLLEFSLFNLLAPMKIDLCACTKLQVLNLNCANIPQEVPSIKSLSLSLCIGLNKIKITSPELESLSLIDLDDAFIVTPNLGLFNLFDSFKLQNSCALVCSKLMVVEIGLKYVRATTRFLQMFPLGTETTESKEVISYSGNLPSNFEPLRIKNRNLEILMSWIPRYESLIDELLSYFHPQTLLVRVDSDALKYNNFIQVLLDELKDWERELELESSKRCINSNNMCWRYFLKDFKILESTTTQLILEFQW</sequence>
<dbReference type="SMART" id="SM00256">
    <property type="entry name" value="FBOX"/>
    <property type="match status" value="1"/>
</dbReference>
<evidence type="ECO:0000259" key="1">
    <source>
        <dbReference type="PROSITE" id="PS50181"/>
    </source>
</evidence>
<gene>
    <name evidence="2" type="ORF">H5410_025799</name>
</gene>
<dbReference type="OrthoDB" id="1304395at2759"/>
<accession>A0A9J5YU69</accession>
<keyword evidence="3" id="KW-1185">Reference proteome</keyword>
<organism evidence="2 3">
    <name type="scientific">Solanum commersonii</name>
    <name type="common">Commerson's wild potato</name>
    <name type="synonym">Commerson's nightshade</name>
    <dbReference type="NCBI Taxonomy" id="4109"/>
    <lineage>
        <taxon>Eukaryota</taxon>
        <taxon>Viridiplantae</taxon>
        <taxon>Streptophyta</taxon>
        <taxon>Embryophyta</taxon>
        <taxon>Tracheophyta</taxon>
        <taxon>Spermatophyta</taxon>
        <taxon>Magnoliopsida</taxon>
        <taxon>eudicotyledons</taxon>
        <taxon>Gunneridae</taxon>
        <taxon>Pentapetalae</taxon>
        <taxon>asterids</taxon>
        <taxon>lamiids</taxon>
        <taxon>Solanales</taxon>
        <taxon>Solanaceae</taxon>
        <taxon>Solanoideae</taxon>
        <taxon>Solaneae</taxon>
        <taxon>Solanum</taxon>
    </lineage>
</organism>
<dbReference type="Pfam" id="PF00646">
    <property type="entry name" value="F-box"/>
    <property type="match status" value="1"/>
</dbReference>
<evidence type="ECO:0000313" key="2">
    <source>
        <dbReference type="EMBL" id="KAG5604307.1"/>
    </source>
</evidence>
<dbReference type="SUPFAM" id="SSF81383">
    <property type="entry name" value="F-box domain"/>
    <property type="match status" value="1"/>
</dbReference>
<reference evidence="2 3" key="1">
    <citation type="submission" date="2020-09" db="EMBL/GenBank/DDBJ databases">
        <title>De no assembly of potato wild relative species, Solanum commersonii.</title>
        <authorList>
            <person name="Cho K."/>
        </authorList>
    </citation>
    <scope>NUCLEOTIDE SEQUENCE [LARGE SCALE GENOMIC DNA]</scope>
    <source>
        <strain evidence="2">LZ3.2</strain>
        <tissue evidence="2">Leaf</tissue>
    </source>
</reference>
<dbReference type="AlphaFoldDB" id="A0A9J5YU69"/>
<dbReference type="Proteomes" id="UP000824120">
    <property type="component" value="Chromosome 5"/>
</dbReference>
<dbReference type="CDD" id="cd09917">
    <property type="entry name" value="F-box_SF"/>
    <property type="match status" value="1"/>
</dbReference>
<proteinExistence type="predicted"/>
<protein>
    <recommendedName>
        <fullName evidence="1">F-box domain-containing protein</fullName>
    </recommendedName>
</protein>
<dbReference type="EMBL" id="JACXVP010000005">
    <property type="protein sequence ID" value="KAG5604307.1"/>
    <property type="molecule type" value="Genomic_DNA"/>
</dbReference>
<dbReference type="InterPro" id="IPR001810">
    <property type="entry name" value="F-box_dom"/>
</dbReference>
<dbReference type="Gene3D" id="1.20.1280.50">
    <property type="match status" value="1"/>
</dbReference>
<dbReference type="InterPro" id="IPR036047">
    <property type="entry name" value="F-box-like_dom_sf"/>
</dbReference>